<dbReference type="GO" id="GO:0005525">
    <property type="term" value="F:GTP binding"/>
    <property type="evidence" value="ECO:0007669"/>
    <property type="project" value="UniProtKB-KW"/>
</dbReference>
<evidence type="ECO:0000256" key="3">
    <source>
        <dbReference type="ARBA" id="ARBA00022517"/>
    </source>
</evidence>
<dbReference type="InterPro" id="IPR031166">
    <property type="entry name" value="G_ENGA"/>
</dbReference>
<protein>
    <recommendedName>
        <fullName evidence="2">GTPase Der</fullName>
    </recommendedName>
    <alternativeName>
        <fullName evidence="7">GTP-binding protein EngA</fullName>
    </alternativeName>
</protein>
<keyword evidence="3" id="KW-0690">Ribosome biogenesis</keyword>
<dbReference type="Pfam" id="PF01926">
    <property type="entry name" value="MMR_HSR1"/>
    <property type="match status" value="2"/>
</dbReference>
<feature type="compositionally biased region" description="Basic residues" evidence="8">
    <location>
        <begin position="446"/>
        <end position="467"/>
    </location>
</feature>
<feature type="domain" description="EngA-type G" evidence="9">
    <location>
        <begin position="3"/>
        <end position="166"/>
    </location>
</feature>
<evidence type="ECO:0000256" key="4">
    <source>
        <dbReference type="ARBA" id="ARBA00022737"/>
    </source>
</evidence>
<dbReference type="InterPro" id="IPR006073">
    <property type="entry name" value="GTP-bd"/>
</dbReference>
<evidence type="ECO:0000313" key="10">
    <source>
        <dbReference type="EMBL" id="SVA06634.1"/>
    </source>
</evidence>
<dbReference type="PROSITE" id="PS51712">
    <property type="entry name" value="G_ENGA"/>
    <property type="match status" value="2"/>
</dbReference>
<dbReference type="CDD" id="cd01894">
    <property type="entry name" value="EngA1"/>
    <property type="match status" value="1"/>
</dbReference>
<dbReference type="InterPro" id="IPR027417">
    <property type="entry name" value="P-loop_NTPase"/>
</dbReference>
<dbReference type="GO" id="GO:0043022">
    <property type="term" value="F:ribosome binding"/>
    <property type="evidence" value="ECO:0007669"/>
    <property type="project" value="TreeGrafter"/>
</dbReference>
<gene>
    <name evidence="10" type="ORF">METZ01_LOCUS59488</name>
</gene>
<dbReference type="HAMAP" id="MF_00195">
    <property type="entry name" value="GTPase_Der"/>
    <property type="match status" value="1"/>
</dbReference>
<dbReference type="Gene3D" id="3.40.50.300">
    <property type="entry name" value="P-loop containing nucleotide triphosphate hydrolases"/>
    <property type="match status" value="2"/>
</dbReference>
<evidence type="ECO:0000256" key="6">
    <source>
        <dbReference type="ARBA" id="ARBA00023134"/>
    </source>
</evidence>
<dbReference type="CDD" id="cd01895">
    <property type="entry name" value="EngA2"/>
    <property type="match status" value="1"/>
</dbReference>
<evidence type="ECO:0000256" key="5">
    <source>
        <dbReference type="ARBA" id="ARBA00022741"/>
    </source>
</evidence>
<organism evidence="10">
    <name type="scientific">marine metagenome</name>
    <dbReference type="NCBI Taxonomy" id="408172"/>
    <lineage>
        <taxon>unclassified sequences</taxon>
        <taxon>metagenomes</taxon>
        <taxon>ecological metagenomes</taxon>
    </lineage>
</organism>
<feature type="domain" description="EngA-type G" evidence="9">
    <location>
        <begin position="179"/>
        <end position="352"/>
    </location>
</feature>
<keyword evidence="5" id="KW-0547">Nucleotide-binding</keyword>
<evidence type="ECO:0000259" key="9">
    <source>
        <dbReference type="PROSITE" id="PS51712"/>
    </source>
</evidence>
<dbReference type="InterPro" id="IPR005225">
    <property type="entry name" value="Small_GTP-bd"/>
</dbReference>
<accession>A0A381ST95</accession>
<evidence type="ECO:0000256" key="7">
    <source>
        <dbReference type="ARBA" id="ARBA00032345"/>
    </source>
</evidence>
<dbReference type="GO" id="GO:0042254">
    <property type="term" value="P:ribosome biogenesis"/>
    <property type="evidence" value="ECO:0007669"/>
    <property type="project" value="UniProtKB-KW"/>
</dbReference>
<dbReference type="PIRSF" id="PIRSF006485">
    <property type="entry name" value="GTP-binding_EngA"/>
    <property type="match status" value="1"/>
</dbReference>
<name>A0A381ST95_9ZZZZ</name>
<dbReference type="AlphaFoldDB" id="A0A381ST95"/>
<dbReference type="Gene3D" id="3.30.300.20">
    <property type="match status" value="1"/>
</dbReference>
<proteinExistence type="inferred from homology"/>
<dbReference type="FunFam" id="3.40.50.300:FF:000057">
    <property type="entry name" value="GTPase Der"/>
    <property type="match status" value="1"/>
</dbReference>
<reference evidence="10" key="1">
    <citation type="submission" date="2018-05" db="EMBL/GenBank/DDBJ databases">
        <authorList>
            <person name="Lanie J.A."/>
            <person name="Ng W.-L."/>
            <person name="Kazmierczak K.M."/>
            <person name="Andrzejewski T.M."/>
            <person name="Davidsen T.M."/>
            <person name="Wayne K.J."/>
            <person name="Tettelin H."/>
            <person name="Glass J.I."/>
            <person name="Rusch D."/>
            <person name="Podicherti R."/>
            <person name="Tsui H.-C.T."/>
            <person name="Winkler M.E."/>
        </authorList>
    </citation>
    <scope>NUCLEOTIDE SEQUENCE</scope>
</reference>
<dbReference type="PANTHER" id="PTHR43834">
    <property type="entry name" value="GTPASE DER"/>
    <property type="match status" value="1"/>
</dbReference>
<dbReference type="Pfam" id="PF14714">
    <property type="entry name" value="KH_dom-like"/>
    <property type="match status" value="1"/>
</dbReference>
<dbReference type="EMBL" id="UINC01003474">
    <property type="protein sequence ID" value="SVA06634.1"/>
    <property type="molecule type" value="Genomic_DNA"/>
</dbReference>
<evidence type="ECO:0000256" key="1">
    <source>
        <dbReference type="ARBA" id="ARBA00008279"/>
    </source>
</evidence>
<dbReference type="InterPro" id="IPR016484">
    <property type="entry name" value="GTPase_Der"/>
</dbReference>
<dbReference type="SUPFAM" id="SSF52540">
    <property type="entry name" value="P-loop containing nucleoside triphosphate hydrolases"/>
    <property type="match status" value="2"/>
</dbReference>
<feature type="region of interest" description="Disordered" evidence="8">
    <location>
        <begin position="435"/>
        <end position="467"/>
    </location>
</feature>
<evidence type="ECO:0000256" key="8">
    <source>
        <dbReference type="SAM" id="MobiDB-lite"/>
    </source>
</evidence>
<keyword evidence="6" id="KW-0342">GTP-binding</keyword>
<evidence type="ECO:0000256" key="2">
    <source>
        <dbReference type="ARBA" id="ARBA00020953"/>
    </source>
</evidence>
<dbReference type="PRINTS" id="PR00326">
    <property type="entry name" value="GTP1OBG"/>
</dbReference>
<dbReference type="NCBIfam" id="TIGR03594">
    <property type="entry name" value="GTPase_EngA"/>
    <property type="match status" value="1"/>
</dbReference>
<sequence length="467" mass="52698">MLPIIAIVGRPNVGKSTFFNRLTGTRDALVADFSGLTRDRIYGHMSHQSLEAIMIDTGGLVHDHGDLSAVIQEQTKLAIEESDLILFLVDARQGLLSNDQEIARQLRKENKPMILVVNKTEGTNREESAAEFFALGLGEPNCVSALRGDYCDPLKEQIFELLQSNIDEVRRVELPESTTSIALIGRPNVGKSTFINSLLKEDRLLTQNKPGTTRDTIHVDFKYHSRELTLIDTAGIRRRKNIHQTVEKFSIVKALQAIELSDSVIVLIDGVEGITDQDASLIGLVLQNERALTIAVNKSDALDEDQLEALKRDIDRKLRFVNFVDINNVSARENENLDAVLSSAINAADVALKSVPTKEVSKLIEHLVLTNPPPSIQGRRIKLKYAHQGGSQPPIFIIYGNQTDKLRKSYQRFLANQLRKHFGFWGTPIRLEFRNSSNPYSEKKNKLSTRQRRKRKRIIRLRKKRKS</sequence>
<dbReference type="InterPro" id="IPR032859">
    <property type="entry name" value="KH_dom-like"/>
</dbReference>
<dbReference type="InterPro" id="IPR015946">
    <property type="entry name" value="KH_dom-like_a/b"/>
</dbReference>
<dbReference type="FunFam" id="3.30.300.20:FF:000004">
    <property type="entry name" value="GTPase Der"/>
    <property type="match status" value="1"/>
</dbReference>
<keyword evidence="4" id="KW-0677">Repeat</keyword>
<comment type="similarity">
    <text evidence="1">Belongs to the TRAFAC class TrmE-Era-EngA-EngB-Septin-like GTPase superfamily. EngA (Der) GTPase family.</text>
</comment>
<dbReference type="PANTHER" id="PTHR43834:SF6">
    <property type="entry name" value="GTPASE DER"/>
    <property type="match status" value="1"/>
</dbReference>
<dbReference type="NCBIfam" id="TIGR00231">
    <property type="entry name" value="small_GTP"/>
    <property type="match status" value="2"/>
</dbReference>